<dbReference type="InterPro" id="IPR041289">
    <property type="entry name" value="Bact_RF_family3"/>
</dbReference>
<dbReference type="RefSeq" id="WP_031181370.1">
    <property type="nucleotide sequence ID" value="NZ_CP032229.1"/>
</dbReference>
<dbReference type="OrthoDB" id="3449793at2"/>
<accession>A0A4P6TZX2</accession>
<gene>
    <name evidence="1" type="ORF">D0Z67_25795</name>
</gene>
<dbReference type="GeneID" id="300102326"/>
<dbReference type="STRING" id="73044.GCA_000725795_03150"/>
<dbReference type="Gene3D" id="3.30.1330.30">
    <property type="match status" value="1"/>
</dbReference>
<dbReference type="AlphaFoldDB" id="A0A4P6TZX2"/>
<keyword evidence="2" id="KW-1185">Reference proteome</keyword>
<dbReference type="EMBL" id="CP032229">
    <property type="protein sequence ID" value="QBJ93355.1"/>
    <property type="molecule type" value="Genomic_DNA"/>
</dbReference>
<name>A0A4P6TZX2_STRSO</name>
<sequence length="394" mass="43660">MHTSELTPEIRAALSEPRPYPAITLVMPTDPDFPFSEKDRILLRDLVTEAKRRLADDPDVSRETRLELRDHMLDTTVIEQVADPFHPDDAMVVYVAADEPVQVWQMTSLAPVRPRVEFADQFLTRYLEAAEQRSRPFLVLVLDQEMCRLYHGSVKRLDEVEHHGFPCAPEIPSPEDALPGAIPHSAPYEGHKARVEQYLRMVDKRLGDAVEEHDGDLPLFVIGGDKILAAFRAVTTHGDMVAGTLPLTGMDKDRAKDLMKRLEPVLAEFHEKQVAEAVDALGEARGLGKYAGGPLEVWTAVADKRVARLIVEEGLDLAGRITEDGRVLELVEVPEPVTLPDPRPDVEPPPHTMGVATDIIEQLVDRAIDADSQILFVPDGTLAEAGGVAALLRY</sequence>
<reference evidence="1 2" key="1">
    <citation type="submission" date="2018-08" db="EMBL/GenBank/DDBJ databases">
        <title>The complete genome sequence of Streptomyces seoulensis, a pioneer strain for nickel superoxide dismutase discovery.</title>
        <authorList>
            <person name="Shin J."/>
            <person name="Lee J.-S."/>
            <person name="Lee E.-J."/>
            <person name="Youn H.-D."/>
        </authorList>
    </citation>
    <scope>NUCLEOTIDE SEQUENCE [LARGE SCALE GENOMIC DNA]</scope>
    <source>
        <strain evidence="1 2">KCTC 9819</strain>
    </source>
</reference>
<dbReference type="Pfam" id="PF18845">
    <property type="entry name" value="baeRF_family3"/>
    <property type="match status" value="1"/>
</dbReference>
<evidence type="ECO:0000313" key="2">
    <source>
        <dbReference type="Proteomes" id="UP000292547"/>
    </source>
</evidence>
<dbReference type="KEGG" id="sseo:D0Z67_25795"/>
<dbReference type="InterPro" id="IPR029064">
    <property type="entry name" value="Ribosomal_eL30-like_sf"/>
</dbReference>
<evidence type="ECO:0000313" key="1">
    <source>
        <dbReference type="EMBL" id="QBJ93355.1"/>
    </source>
</evidence>
<protein>
    <submittedName>
        <fullName evidence="1">Uncharacterized protein</fullName>
    </submittedName>
</protein>
<organism evidence="1 2">
    <name type="scientific">Streptomyces seoulensis</name>
    <dbReference type="NCBI Taxonomy" id="73044"/>
    <lineage>
        <taxon>Bacteria</taxon>
        <taxon>Bacillati</taxon>
        <taxon>Actinomycetota</taxon>
        <taxon>Actinomycetes</taxon>
        <taxon>Kitasatosporales</taxon>
        <taxon>Streptomycetaceae</taxon>
        <taxon>Streptomyces</taxon>
    </lineage>
</organism>
<proteinExistence type="predicted"/>
<dbReference type="Proteomes" id="UP000292547">
    <property type="component" value="Chromosome"/>
</dbReference>